<name>A0ACC1QWL4_9HYPO</name>
<gene>
    <name evidence="1" type="ORF">NLG97_g4872</name>
</gene>
<accession>A0ACC1QWL4</accession>
<evidence type="ECO:0000313" key="2">
    <source>
        <dbReference type="Proteomes" id="UP001148737"/>
    </source>
</evidence>
<evidence type="ECO:0000313" key="1">
    <source>
        <dbReference type="EMBL" id="KAJ3493217.1"/>
    </source>
</evidence>
<reference evidence="1" key="1">
    <citation type="submission" date="2022-07" db="EMBL/GenBank/DDBJ databases">
        <title>Genome Sequence of Lecanicillium saksenae.</title>
        <authorList>
            <person name="Buettner E."/>
        </authorList>
    </citation>
    <scope>NUCLEOTIDE SEQUENCE</scope>
    <source>
        <strain evidence="1">VT-O1</strain>
    </source>
</reference>
<proteinExistence type="predicted"/>
<comment type="caution">
    <text evidence="1">The sequence shown here is derived from an EMBL/GenBank/DDBJ whole genome shotgun (WGS) entry which is preliminary data.</text>
</comment>
<sequence length="232" mass="24873">MEYSGSWSTICQYAVPTVFSFVVASIGMTASSQSRGILALSFDNHILRRGFPSVPDPLQTIASQATKAGSDLASEATRVTDQANSIATSAAAVAGHLANQLLPRSVTLGTAEACFDFSSEKCYGFRFVQILLWLCAGFFVFACAIIVLTHRRRRSGLHFLAFGLGILAWVSSLVSAFVVIIVYWTAEKARRVGDGTLKKGLVFDLVFATMAVTTVHLFVSFGALLRSLSTGA</sequence>
<keyword evidence="2" id="KW-1185">Reference proteome</keyword>
<dbReference type="EMBL" id="JANAKD010000510">
    <property type="protein sequence ID" value="KAJ3493217.1"/>
    <property type="molecule type" value="Genomic_DNA"/>
</dbReference>
<organism evidence="1 2">
    <name type="scientific">Lecanicillium saksenae</name>
    <dbReference type="NCBI Taxonomy" id="468837"/>
    <lineage>
        <taxon>Eukaryota</taxon>
        <taxon>Fungi</taxon>
        <taxon>Dikarya</taxon>
        <taxon>Ascomycota</taxon>
        <taxon>Pezizomycotina</taxon>
        <taxon>Sordariomycetes</taxon>
        <taxon>Hypocreomycetidae</taxon>
        <taxon>Hypocreales</taxon>
        <taxon>Cordycipitaceae</taxon>
        <taxon>Lecanicillium</taxon>
    </lineage>
</organism>
<dbReference type="Proteomes" id="UP001148737">
    <property type="component" value="Unassembled WGS sequence"/>
</dbReference>
<protein>
    <submittedName>
        <fullName evidence="1">Uncharacterized protein</fullName>
    </submittedName>
</protein>